<evidence type="ECO:0000256" key="4">
    <source>
        <dbReference type="ARBA" id="ARBA00023134"/>
    </source>
</evidence>
<organism evidence="7 8">
    <name type="scientific">Apodemus speciosus</name>
    <name type="common">Large Japanese field mouse</name>
    <dbReference type="NCBI Taxonomy" id="105296"/>
    <lineage>
        <taxon>Eukaryota</taxon>
        <taxon>Metazoa</taxon>
        <taxon>Chordata</taxon>
        <taxon>Craniata</taxon>
        <taxon>Vertebrata</taxon>
        <taxon>Euteleostomi</taxon>
        <taxon>Mammalia</taxon>
        <taxon>Eutheria</taxon>
        <taxon>Euarchontoglires</taxon>
        <taxon>Glires</taxon>
        <taxon>Rodentia</taxon>
        <taxon>Myomorpha</taxon>
        <taxon>Muroidea</taxon>
        <taxon>Muridae</taxon>
        <taxon>Murinae</taxon>
        <taxon>Apodemus</taxon>
    </lineage>
</organism>
<evidence type="ECO:0000256" key="2">
    <source>
        <dbReference type="ARBA" id="ARBA00022741"/>
    </source>
</evidence>
<gene>
    <name evidence="7" type="ORF">APTSU1_001541200</name>
</gene>
<keyword evidence="2" id="KW-0547">Nucleotide-binding</keyword>
<feature type="coiled-coil region" evidence="5">
    <location>
        <begin position="161"/>
        <end position="199"/>
    </location>
</feature>
<dbReference type="PROSITE" id="PS51718">
    <property type="entry name" value="G_DYNAMIN_2"/>
    <property type="match status" value="1"/>
</dbReference>
<keyword evidence="5" id="KW-0175">Coiled coil</keyword>
<dbReference type="EMBL" id="BAAFST010000016">
    <property type="protein sequence ID" value="GAB1300174.1"/>
    <property type="molecule type" value="Genomic_DNA"/>
</dbReference>
<dbReference type="Gene3D" id="3.40.50.300">
    <property type="entry name" value="P-loop containing nucleotide triphosphate hydrolases"/>
    <property type="match status" value="2"/>
</dbReference>
<dbReference type="InterPro" id="IPR027417">
    <property type="entry name" value="P-loop_NTPase"/>
</dbReference>
<protein>
    <recommendedName>
        <fullName evidence="1">dynamin GTPase</fullName>
        <ecNumber evidence="1">3.6.5.5</ecNumber>
    </recommendedName>
</protein>
<keyword evidence="8" id="KW-1185">Reference proteome</keyword>
<comment type="caution">
    <text evidence="7">The sequence shown here is derived from an EMBL/GenBank/DDBJ whole genome shotgun (WGS) entry which is preliminary data.</text>
</comment>
<dbReference type="PANTHER" id="PTHR11566:SF67">
    <property type="entry name" value="DYNAMIN-LIKE 120 KDA PROTEIN, MITOCHONDRIAL"/>
    <property type="match status" value="1"/>
</dbReference>
<feature type="domain" description="Dynamin-type G" evidence="6">
    <location>
        <begin position="349"/>
        <end position="475"/>
    </location>
</feature>
<evidence type="ECO:0000256" key="3">
    <source>
        <dbReference type="ARBA" id="ARBA00022801"/>
    </source>
</evidence>
<keyword evidence="4" id="KW-0342">GTP-binding</keyword>
<evidence type="ECO:0000256" key="1">
    <source>
        <dbReference type="ARBA" id="ARBA00011980"/>
    </source>
</evidence>
<dbReference type="InterPro" id="IPR022812">
    <property type="entry name" value="Dynamin"/>
</dbReference>
<dbReference type="Proteomes" id="UP001623349">
    <property type="component" value="Unassembled WGS sequence"/>
</dbReference>
<evidence type="ECO:0000256" key="5">
    <source>
        <dbReference type="SAM" id="Coils"/>
    </source>
</evidence>
<dbReference type="InterPro" id="IPR045817">
    <property type="entry name" value="OPA1_C"/>
</dbReference>
<evidence type="ECO:0000313" key="7">
    <source>
        <dbReference type="EMBL" id="GAB1300174.1"/>
    </source>
</evidence>
<dbReference type="InterPro" id="IPR045063">
    <property type="entry name" value="Dynamin_N"/>
</dbReference>
<evidence type="ECO:0000259" key="6">
    <source>
        <dbReference type="PROSITE" id="PS51718"/>
    </source>
</evidence>
<name>A0ABQ0FLP4_APOSI</name>
<dbReference type="InterPro" id="IPR030381">
    <property type="entry name" value="G_DYNAMIN_dom"/>
</dbReference>
<proteinExistence type="predicted"/>
<dbReference type="EC" id="3.6.5.5" evidence="1"/>
<reference evidence="7 8" key="1">
    <citation type="submission" date="2024-08" db="EMBL/GenBank/DDBJ databases">
        <title>The draft genome of Apodemus speciosus.</title>
        <authorList>
            <person name="Nabeshima K."/>
            <person name="Suzuki S."/>
            <person name="Onuma M."/>
        </authorList>
    </citation>
    <scope>NUCLEOTIDE SEQUENCE [LARGE SCALE GENOMIC DNA]</scope>
    <source>
        <strain evidence="7">IB14-021</strain>
    </source>
</reference>
<keyword evidence="3" id="KW-0378">Hydrolase</keyword>
<dbReference type="PANTHER" id="PTHR11566">
    <property type="entry name" value="DYNAMIN"/>
    <property type="match status" value="1"/>
</dbReference>
<dbReference type="Pfam" id="PF00350">
    <property type="entry name" value="Dynamin_N"/>
    <property type="match status" value="1"/>
</dbReference>
<accession>A0ABQ0FLP4</accession>
<dbReference type="Pfam" id="PF19434">
    <property type="entry name" value="OPA1_C"/>
    <property type="match status" value="2"/>
</dbReference>
<sequence>MKLSPIKYGYQPHRNFWPARLAARLLKLRYIVLGSAVGGGYTAKKTFDEWKDMIPDLSDYKWIVPDFIWEIDEYIDLEKIRKALPSSEDLADLAPDLDKIAESLSLLKGFFTAGPQLVSEGIEACEPLLLLGSPGETAFRATDHGSESDKHYRKVSDKEKIDQLQEELLHTQLKYQRILERLEKENKELRKLVLQKDDKGIHHRKLKKSLIDMYSEVLDVLSDYDASYNTQDHLPRSCCGWRSECWQNKCARDDCPSTDIPTRLRRDDDALSSEGVTLSEGPHHVALFKDSSREFDLTKEEDLAALRHEIELRMRKNVKEGCTVSPETISLNVKGPGLQRMVLVDLPGVINDGSVDAERSIVTDLVSQMDPHGRRTIFVLTKVDLAEKNVASPSRIQQIIEGKLFPMKALGYFAVVTGKGNSSESIEAIREYEEEFFQNSKLLKTSMLKAHQVTTRNLSLAVSDCFWKMVRESVEQQADSFKATRFNLETEWKNNYPRLRELDRNELFEKAKNEILDEVISLSQVTPKHWEEILQQSLWERVSTHVIENIYLPAAQTMNSGTFNTTVDIKLKQWTDKQLPNKAVEVAWETLQEEFSRFMTEPKGKEHDDIFDKLKEAVKEESIKRHKWNDFAEDSLRVIQHNALEDRSISDKQQWDAAIYFMEEALQGRLKDTENAIENMIGPDWKKRWMYWKNRTQEQMEQIARVNDKGVFSERVCCWISDGGNVGVKALPASHTYCGVELWEWPGKLDFGFRLNELEKMLKVNDEHPAYLASDEITTVRKNLESRGVEVDPSLLGVIKDTWHQVYRRHFLKTALNHCNLCRRGFYYYQRHFIDSEASPPQLECNDVVLFWRIQRMLAITANTLRQQLTNTEVRRLEKNVKEVLEDFAEDGEKKVKLLTGKRVQLAEDLKKVREIQEKLDAFIEALHQEK</sequence>
<evidence type="ECO:0000313" key="8">
    <source>
        <dbReference type="Proteomes" id="UP001623349"/>
    </source>
</evidence>
<dbReference type="SUPFAM" id="SSF52540">
    <property type="entry name" value="P-loop containing nucleoside triphosphate hydrolases"/>
    <property type="match status" value="1"/>
</dbReference>